<sequence>MLVLIFLQLSPPIKISVLCELLEEHPNCPFVKSILEGLHEGFWPCMDTTMDAFIQEQVDEEVWLGCFSLPFGPNLLAEMYSTPVRVVPKPNSTKLCLVVDHSAGDFSLNSIINLDDSSGVKLDGMHSLGLSLLQFCQECHIPQSRPTFHHIPTPSKPISGPHLISNSFPVLPPLSALHLSRISSTASLIHTTLSCPPYAHSIQQDIWTSPHLGFWTISTSSSGSPDLWTSDYQLWTYSHLLSDILCLSPFRHLWLSGFWLPFVPSCLLILVQVFISEFHLLMFCLTY</sequence>
<dbReference type="AlphaFoldDB" id="A0A9P7JGM7"/>
<dbReference type="OrthoDB" id="3254233at2759"/>
<evidence type="ECO:0000256" key="1">
    <source>
        <dbReference type="SAM" id="Phobius"/>
    </source>
</evidence>
<gene>
    <name evidence="3" type="ORF">BJ212DRAFT_1547700</name>
</gene>
<protein>
    <submittedName>
        <fullName evidence="3">Uncharacterized protein</fullName>
    </submittedName>
</protein>
<comment type="caution">
    <text evidence="3">The sequence shown here is derived from an EMBL/GenBank/DDBJ whole genome shotgun (WGS) entry which is preliminary data.</text>
</comment>
<evidence type="ECO:0000256" key="2">
    <source>
        <dbReference type="SAM" id="SignalP"/>
    </source>
</evidence>
<dbReference type="Proteomes" id="UP000807769">
    <property type="component" value="Unassembled WGS sequence"/>
</dbReference>
<feature type="transmembrane region" description="Helical" evidence="1">
    <location>
        <begin position="253"/>
        <end position="275"/>
    </location>
</feature>
<keyword evidence="1" id="KW-0472">Membrane</keyword>
<keyword evidence="4" id="KW-1185">Reference proteome</keyword>
<proteinExistence type="predicted"/>
<evidence type="ECO:0000313" key="3">
    <source>
        <dbReference type="EMBL" id="KAG1821946.1"/>
    </source>
</evidence>
<feature type="signal peptide" evidence="2">
    <location>
        <begin position="1"/>
        <end position="15"/>
    </location>
</feature>
<keyword evidence="1" id="KW-1133">Transmembrane helix</keyword>
<keyword evidence="1" id="KW-0812">Transmembrane</keyword>
<feature type="chain" id="PRO_5040373753" evidence="2">
    <location>
        <begin position="16"/>
        <end position="287"/>
    </location>
</feature>
<dbReference type="RefSeq" id="XP_041196686.1">
    <property type="nucleotide sequence ID" value="XM_041341886.1"/>
</dbReference>
<reference evidence="3" key="1">
    <citation type="journal article" date="2020" name="New Phytol.">
        <title>Comparative genomics reveals dynamic genome evolution in host specialist ectomycorrhizal fungi.</title>
        <authorList>
            <person name="Lofgren L.A."/>
            <person name="Nguyen N.H."/>
            <person name="Vilgalys R."/>
            <person name="Ruytinx J."/>
            <person name="Liao H.L."/>
            <person name="Branco S."/>
            <person name="Kuo A."/>
            <person name="LaButti K."/>
            <person name="Lipzen A."/>
            <person name="Andreopoulos W."/>
            <person name="Pangilinan J."/>
            <person name="Riley R."/>
            <person name="Hundley H."/>
            <person name="Na H."/>
            <person name="Barry K."/>
            <person name="Grigoriev I.V."/>
            <person name="Stajich J.E."/>
            <person name="Kennedy P.G."/>
        </authorList>
    </citation>
    <scope>NUCLEOTIDE SEQUENCE</scope>
    <source>
        <strain evidence="3">MN1</strain>
    </source>
</reference>
<evidence type="ECO:0000313" key="4">
    <source>
        <dbReference type="Proteomes" id="UP000807769"/>
    </source>
</evidence>
<dbReference type="GeneID" id="64635902"/>
<dbReference type="EMBL" id="JABBWG010000006">
    <property type="protein sequence ID" value="KAG1821946.1"/>
    <property type="molecule type" value="Genomic_DNA"/>
</dbReference>
<accession>A0A9P7JGM7</accession>
<organism evidence="3 4">
    <name type="scientific">Suillus subaureus</name>
    <dbReference type="NCBI Taxonomy" id="48587"/>
    <lineage>
        <taxon>Eukaryota</taxon>
        <taxon>Fungi</taxon>
        <taxon>Dikarya</taxon>
        <taxon>Basidiomycota</taxon>
        <taxon>Agaricomycotina</taxon>
        <taxon>Agaricomycetes</taxon>
        <taxon>Agaricomycetidae</taxon>
        <taxon>Boletales</taxon>
        <taxon>Suillineae</taxon>
        <taxon>Suillaceae</taxon>
        <taxon>Suillus</taxon>
    </lineage>
</organism>
<name>A0A9P7JGM7_9AGAM</name>
<keyword evidence="2" id="KW-0732">Signal</keyword>